<evidence type="ECO:0000256" key="1">
    <source>
        <dbReference type="ARBA" id="ARBA00022845"/>
    </source>
</evidence>
<protein>
    <recommendedName>
        <fullName evidence="2">Ribosome hibernation promoting factor</fullName>
        <shortName evidence="2">HPF</shortName>
    </recommendedName>
</protein>
<dbReference type="Gene3D" id="3.30.160.100">
    <property type="entry name" value="Ribosome hibernation promotion factor-like"/>
    <property type="match status" value="1"/>
</dbReference>
<keyword evidence="5" id="KW-1185">Reference proteome</keyword>
<dbReference type="InterPro" id="IPR034694">
    <property type="entry name" value="HPF_long/plastid"/>
</dbReference>
<dbReference type="InterPro" id="IPR003489">
    <property type="entry name" value="RHF/RaiA"/>
</dbReference>
<evidence type="ECO:0000259" key="3">
    <source>
        <dbReference type="Pfam" id="PF16321"/>
    </source>
</evidence>
<evidence type="ECO:0000256" key="2">
    <source>
        <dbReference type="HAMAP-Rule" id="MF_00839"/>
    </source>
</evidence>
<dbReference type="Pfam" id="PF02482">
    <property type="entry name" value="Ribosomal_S30AE"/>
    <property type="match status" value="1"/>
</dbReference>
<keyword evidence="2" id="KW-0963">Cytoplasm</keyword>
<dbReference type="PANTHER" id="PTHR33231:SF1">
    <property type="entry name" value="30S RIBOSOMAL PROTEIN"/>
    <property type="match status" value="1"/>
</dbReference>
<comment type="subunit">
    <text evidence="2">Interacts with 100S ribosomes.</text>
</comment>
<dbReference type="GO" id="GO:0022627">
    <property type="term" value="C:cytosolic small ribosomal subunit"/>
    <property type="evidence" value="ECO:0007669"/>
    <property type="project" value="TreeGrafter"/>
</dbReference>
<comment type="caution">
    <text evidence="4">The sequence shown here is derived from an EMBL/GenBank/DDBJ whole genome shotgun (WGS) entry which is preliminary data.</text>
</comment>
<dbReference type="AlphaFoldDB" id="A0A6H9WS55"/>
<dbReference type="SUPFAM" id="SSF69754">
    <property type="entry name" value="Ribosome binding protein Y (YfiA homologue)"/>
    <property type="match status" value="1"/>
</dbReference>
<comment type="function">
    <text evidence="2">Required for dimerization of active 70S ribosomes into 100S ribosomes in stationary phase; 100S ribosomes are translationally inactive and sometimes present during exponential growth.</text>
</comment>
<dbReference type="OrthoDB" id="9794975at2"/>
<evidence type="ECO:0000313" key="4">
    <source>
        <dbReference type="EMBL" id="KAB1649150.1"/>
    </source>
</evidence>
<comment type="subcellular location">
    <subcellularLocation>
        <location evidence="2">Cytoplasm</location>
    </subcellularLocation>
</comment>
<dbReference type="Proteomes" id="UP000431744">
    <property type="component" value="Unassembled WGS sequence"/>
</dbReference>
<dbReference type="HAMAP" id="MF_00839">
    <property type="entry name" value="HPF"/>
    <property type="match status" value="1"/>
</dbReference>
<organism evidence="4 5">
    <name type="scientific">Pseudoclavibacter endophyticus</name>
    <dbReference type="NCBI Taxonomy" id="1778590"/>
    <lineage>
        <taxon>Bacteria</taxon>
        <taxon>Bacillati</taxon>
        <taxon>Actinomycetota</taxon>
        <taxon>Actinomycetes</taxon>
        <taxon>Micrococcales</taxon>
        <taxon>Microbacteriaceae</taxon>
        <taxon>Pseudoclavibacter</taxon>
    </lineage>
</organism>
<dbReference type="InterPro" id="IPR036567">
    <property type="entry name" value="RHF-like"/>
</dbReference>
<name>A0A6H9WS55_9MICO</name>
<dbReference type="InterPro" id="IPR032528">
    <property type="entry name" value="Ribosom_S30AE_C"/>
</dbReference>
<dbReference type="GO" id="GO:0045900">
    <property type="term" value="P:negative regulation of translational elongation"/>
    <property type="evidence" value="ECO:0007669"/>
    <property type="project" value="TreeGrafter"/>
</dbReference>
<dbReference type="InterPro" id="IPR050574">
    <property type="entry name" value="HPF/YfiA_ribosome-assoc"/>
</dbReference>
<dbReference type="Pfam" id="PF16321">
    <property type="entry name" value="Ribosom_S30AE_C"/>
    <property type="match status" value="1"/>
</dbReference>
<dbReference type="InterPro" id="IPR038416">
    <property type="entry name" value="Ribosom_S30AE_C_sf"/>
</dbReference>
<dbReference type="CDD" id="cd00552">
    <property type="entry name" value="RaiA"/>
    <property type="match status" value="1"/>
</dbReference>
<accession>A0A6H9WS55</accession>
<dbReference type="Gene3D" id="3.30.505.50">
    <property type="entry name" value="Sigma 54 modulation/S30EA ribosomal protein, C-terminal domain"/>
    <property type="match status" value="1"/>
</dbReference>
<gene>
    <name evidence="4" type="primary">raiA</name>
    <name evidence="2" type="synonym">hpf</name>
    <name evidence="4" type="ORF">F8O04_02385</name>
</gene>
<feature type="domain" description="Sigma 54 modulation/S30EA ribosomal protein C-terminal" evidence="3">
    <location>
        <begin position="160"/>
        <end position="214"/>
    </location>
</feature>
<sequence length="242" mass="26864">MDITITGRNTEIPDRFRSYAEEKTLAKVSQYDGRAQFAEIKLTRRTDRQGNILDKGKVEITLIGPGPVIRAEAEAGDKYAAYDLALDKLVERLRRNKDRHKVHRGNHRPTALREAANENFAGVGVVPAPPERIQELHGDAVGEPEPLAGDDEQYPAEDYSPVVIREKVFDAKCLSKDEAVDHMELLGHDFFLFIEAESGRPSVVYRRTGWDYGVIGLGVRVPETELATARETAAAGGRTAVK</sequence>
<comment type="similarity">
    <text evidence="2">Belongs to the HPF/YfiA ribosome-associated protein family. Long HPF subfamily.</text>
</comment>
<dbReference type="EMBL" id="WBJY01000001">
    <property type="protein sequence ID" value="KAB1649150.1"/>
    <property type="molecule type" value="Genomic_DNA"/>
</dbReference>
<dbReference type="NCBIfam" id="TIGR00741">
    <property type="entry name" value="yfiA"/>
    <property type="match status" value="1"/>
</dbReference>
<dbReference type="GO" id="GO:0043024">
    <property type="term" value="F:ribosomal small subunit binding"/>
    <property type="evidence" value="ECO:0007669"/>
    <property type="project" value="TreeGrafter"/>
</dbReference>
<reference evidence="4 5" key="1">
    <citation type="submission" date="2019-09" db="EMBL/GenBank/DDBJ databases">
        <title>Phylogeny of genus Pseudoclavibacter and closely related genus.</title>
        <authorList>
            <person name="Li Y."/>
        </authorList>
    </citation>
    <scope>NUCLEOTIDE SEQUENCE [LARGE SCALE GENOMIC DNA]</scope>
    <source>
        <strain evidence="4 5">EGI 60007</strain>
    </source>
</reference>
<evidence type="ECO:0000313" key="5">
    <source>
        <dbReference type="Proteomes" id="UP000431744"/>
    </source>
</evidence>
<proteinExistence type="inferred from homology"/>
<dbReference type="PANTHER" id="PTHR33231">
    <property type="entry name" value="30S RIBOSOMAL PROTEIN"/>
    <property type="match status" value="1"/>
</dbReference>
<keyword evidence="1 2" id="KW-0810">Translation regulation</keyword>
<dbReference type="RefSeq" id="WP_158027742.1">
    <property type="nucleotide sequence ID" value="NZ_BMHG01000001.1"/>
</dbReference>